<evidence type="ECO:0000256" key="1">
    <source>
        <dbReference type="SAM" id="Phobius"/>
    </source>
</evidence>
<keyword evidence="1" id="KW-0812">Transmembrane</keyword>
<dbReference type="InterPro" id="IPR050912">
    <property type="entry name" value="LOX-like_protein"/>
</dbReference>
<gene>
    <name evidence="2" type="ORF">UW23_C0021G0010</name>
</gene>
<dbReference type="PANTHER" id="PTHR45817:SF4">
    <property type="entry name" value="LYSYL OXIDASE-LIKE-RELATED"/>
    <property type="match status" value="1"/>
</dbReference>
<dbReference type="Pfam" id="PF01186">
    <property type="entry name" value="Lysyl_oxidase"/>
    <property type="match status" value="1"/>
</dbReference>
<dbReference type="AlphaFoldDB" id="A0A0G1GKV5"/>
<dbReference type="GO" id="GO:0005507">
    <property type="term" value="F:copper ion binding"/>
    <property type="evidence" value="ECO:0007669"/>
    <property type="project" value="InterPro"/>
</dbReference>
<name>A0A0G1GKV5_9BACT</name>
<comment type="caution">
    <text evidence="2">The sequence shown here is derived from an EMBL/GenBank/DDBJ whole genome shotgun (WGS) entry which is preliminary data.</text>
</comment>
<feature type="transmembrane region" description="Helical" evidence="1">
    <location>
        <begin position="12"/>
        <end position="30"/>
    </location>
</feature>
<dbReference type="EMBL" id="LCHN01000021">
    <property type="protein sequence ID" value="KKT35150.1"/>
    <property type="molecule type" value="Genomic_DNA"/>
</dbReference>
<organism evidence="2 3">
    <name type="scientific">Candidatus Collierbacteria bacterium GW2011_GWA1_44_12</name>
    <dbReference type="NCBI Taxonomy" id="1618376"/>
    <lineage>
        <taxon>Bacteria</taxon>
        <taxon>Candidatus Collieribacteriota</taxon>
    </lineage>
</organism>
<protein>
    <submittedName>
        <fullName evidence="2">Uncharacterized protein</fullName>
    </submittedName>
</protein>
<keyword evidence="1" id="KW-1133">Transmembrane helix</keyword>
<dbReference type="Proteomes" id="UP000034069">
    <property type="component" value="Unassembled WGS sequence"/>
</dbReference>
<evidence type="ECO:0000313" key="2">
    <source>
        <dbReference type="EMBL" id="KKT35150.1"/>
    </source>
</evidence>
<dbReference type="GO" id="GO:0004720">
    <property type="term" value="F:protein-lysine 6-oxidase activity"/>
    <property type="evidence" value="ECO:0007669"/>
    <property type="project" value="TreeGrafter"/>
</dbReference>
<reference evidence="2 3" key="1">
    <citation type="journal article" date="2015" name="Nature">
        <title>rRNA introns, odd ribosomes, and small enigmatic genomes across a large radiation of phyla.</title>
        <authorList>
            <person name="Brown C.T."/>
            <person name="Hug L.A."/>
            <person name="Thomas B.C."/>
            <person name="Sharon I."/>
            <person name="Castelle C.J."/>
            <person name="Singh A."/>
            <person name="Wilkins M.J."/>
            <person name="Williams K.H."/>
            <person name="Banfield J.F."/>
        </authorList>
    </citation>
    <scope>NUCLEOTIDE SEQUENCE [LARGE SCALE GENOMIC DNA]</scope>
</reference>
<dbReference type="InterPro" id="IPR001695">
    <property type="entry name" value="Lysyl_oxidase"/>
</dbReference>
<accession>A0A0G1GKV5</accession>
<evidence type="ECO:0000313" key="3">
    <source>
        <dbReference type="Proteomes" id="UP000034069"/>
    </source>
</evidence>
<proteinExistence type="predicted"/>
<sequence>MFLFWYGRYMRWYVLMLVAVVFFGMGLSISRIEEVYVPVNEFLDVSKKGIQVPIIKEKLLPDLLIYPPKELFISRPAVGKKTIRFNTTVANIGRGPFEVIGHTDKTTNTTYASQYIKNSDGTGSYKEIGQFIFHDIHKHWHVEDYVQYQIWTLVGDNSRGEMLTRSDKMSFCLWDVRANDLTRENAPQTREYTSVCSSRFQGISVGWEDTYLARVEGQEIDISSVTDGIYLLEYEVNPDRNVEESDYDNNSGGVKIEIAGNRIKIVE</sequence>
<keyword evidence="1" id="KW-0472">Membrane</keyword>
<dbReference type="PANTHER" id="PTHR45817">
    <property type="entry name" value="LYSYL OXIDASE-LIKE-RELATED"/>
    <property type="match status" value="1"/>
</dbReference>
<dbReference type="GO" id="GO:0005615">
    <property type="term" value="C:extracellular space"/>
    <property type="evidence" value="ECO:0007669"/>
    <property type="project" value="TreeGrafter"/>
</dbReference>